<feature type="region of interest" description="Disordered" evidence="1">
    <location>
        <begin position="75"/>
        <end position="139"/>
    </location>
</feature>
<sequence>MFKIKDEELFPVIEKLDLEGKDLRIFRNLHWDQTTSVRIKGEHSGFKSIKRVQPSDLGFLGCHSDMDTNDEMITENIDEAHSGTPTENINSPKSQEAEETPNLQEESMDQSKEINLESQPINTGEASIDNSGENQDQTE</sequence>
<dbReference type="EMBL" id="BLXT01001415">
    <property type="protein sequence ID" value="GFN85504.1"/>
    <property type="molecule type" value="Genomic_DNA"/>
</dbReference>
<organism evidence="2 3">
    <name type="scientific">Plakobranchus ocellatus</name>
    <dbReference type="NCBI Taxonomy" id="259542"/>
    <lineage>
        <taxon>Eukaryota</taxon>
        <taxon>Metazoa</taxon>
        <taxon>Spiralia</taxon>
        <taxon>Lophotrochozoa</taxon>
        <taxon>Mollusca</taxon>
        <taxon>Gastropoda</taxon>
        <taxon>Heterobranchia</taxon>
        <taxon>Euthyneura</taxon>
        <taxon>Panpulmonata</taxon>
        <taxon>Sacoglossa</taxon>
        <taxon>Placobranchoidea</taxon>
        <taxon>Plakobranchidae</taxon>
        <taxon>Plakobranchus</taxon>
    </lineage>
</organism>
<feature type="compositionally biased region" description="Polar residues" evidence="1">
    <location>
        <begin position="116"/>
        <end position="139"/>
    </location>
</feature>
<dbReference type="AlphaFoldDB" id="A0AAV3YQU7"/>
<evidence type="ECO:0000256" key="1">
    <source>
        <dbReference type="SAM" id="MobiDB-lite"/>
    </source>
</evidence>
<reference evidence="2 3" key="1">
    <citation type="journal article" date="2021" name="Elife">
        <title>Chloroplast acquisition without the gene transfer in kleptoplastic sea slugs, Plakobranchus ocellatus.</title>
        <authorList>
            <person name="Maeda T."/>
            <person name="Takahashi S."/>
            <person name="Yoshida T."/>
            <person name="Shimamura S."/>
            <person name="Takaki Y."/>
            <person name="Nagai Y."/>
            <person name="Toyoda A."/>
            <person name="Suzuki Y."/>
            <person name="Arimoto A."/>
            <person name="Ishii H."/>
            <person name="Satoh N."/>
            <person name="Nishiyama T."/>
            <person name="Hasebe M."/>
            <person name="Maruyama T."/>
            <person name="Minagawa J."/>
            <person name="Obokata J."/>
            <person name="Shigenobu S."/>
        </authorList>
    </citation>
    <scope>NUCLEOTIDE SEQUENCE [LARGE SCALE GENOMIC DNA]</scope>
</reference>
<protein>
    <submittedName>
        <fullName evidence="2">Uncharacterized protein</fullName>
    </submittedName>
</protein>
<gene>
    <name evidence="2" type="ORF">PoB_001201000</name>
</gene>
<dbReference type="Proteomes" id="UP000735302">
    <property type="component" value="Unassembled WGS sequence"/>
</dbReference>
<comment type="caution">
    <text evidence="2">The sequence shown here is derived from an EMBL/GenBank/DDBJ whole genome shotgun (WGS) entry which is preliminary data.</text>
</comment>
<proteinExistence type="predicted"/>
<evidence type="ECO:0000313" key="3">
    <source>
        <dbReference type="Proteomes" id="UP000735302"/>
    </source>
</evidence>
<feature type="compositionally biased region" description="Polar residues" evidence="1">
    <location>
        <begin position="83"/>
        <end position="94"/>
    </location>
</feature>
<evidence type="ECO:0000313" key="2">
    <source>
        <dbReference type="EMBL" id="GFN85504.1"/>
    </source>
</evidence>
<name>A0AAV3YQU7_9GAST</name>
<accession>A0AAV3YQU7</accession>
<keyword evidence="3" id="KW-1185">Reference proteome</keyword>